<dbReference type="Pfam" id="PF03453">
    <property type="entry name" value="MoeA_N"/>
    <property type="match status" value="1"/>
</dbReference>
<comment type="cofactor">
    <cofactor evidence="4">
        <name>Mg(2+)</name>
        <dbReference type="ChEBI" id="CHEBI:18420"/>
    </cofactor>
</comment>
<dbReference type="SMART" id="SM00852">
    <property type="entry name" value="MoCF_biosynth"/>
    <property type="match status" value="1"/>
</dbReference>
<comment type="pathway">
    <text evidence="4">Cofactor biosynthesis; molybdopterin biosynthesis.</text>
</comment>
<dbReference type="GO" id="GO:0061599">
    <property type="term" value="F:molybdopterin molybdotransferase activity"/>
    <property type="evidence" value="ECO:0007669"/>
    <property type="project" value="UniProtKB-UniRule"/>
</dbReference>
<dbReference type="EMBL" id="CP002116">
    <property type="protein sequence ID" value="ADK82699.1"/>
    <property type="molecule type" value="Genomic_DNA"/>
</dbReference>
<dbReference type="InterPro" id="IPR038987">
    <property type="entry name" value="MoeA-like"/>
</dbReference>
<feature type="domain" description="MoaB/Mog" evidence="5">
    <location>
        <begin position="176"/>
        <end position="313"/>
    </location>
</feature>
<dbReference type="RefSeq" id="WP_013256158.1">
    <property type="nucleotide sequence ID" value="NC_014364.1"/>
</dbReference>
<keyword evidence="4" id="KW-0500">Molybdenum</keyword>
<keyword evidence="4" id="KW-0501">Molybdenum cofactor biosynthesis</keyword>
<dbReference type="InterPro" id="IPR001453">
    <property type="entry name" value="MoaB/Mog_dom"/>
</dbReference>
<dbReference type="GO" id="GO:0005829">
    <property type="term" value="C:cytosol"/>
    <property type="evidence" value="ECO:0007669"/>
    <property type="project" value="TreeGrafter"/>
</dbReference>
<keyword evidence="4" id="KW-0808">Transferase</keyword>
<protein>
    <recommendedName>
        <fullName evidence="4">Molybdopterin molybdenumtransferase</fullName>
        <ecNumber evidence="4">2.10.1.1</ecNumber>
    </recommendedName>
</protein>
<dbReference type="STRING" id="573413.Spirs_3611"/>
<comment type="function">
    <text evidence="1 4">Catalyzes the insertion of molybdate into adenylated molybdopterin with the concomitant release of AMP.</text>
</comment>
<dbReference type="eggNOG" id="COG0303">
    <property type="taxonomic scope" value="Bacteria"/>
</dbReference>
<dbReference type="EC" id="2.10.1.1" evidence="4"/>
<dbReference type="HOGENOM" id="CLU_010186_7_1_12"/>
<name>E1R7J4_SEDSS</name>
<dbReference type="Proteomes" id="UP000002318">
    <property type="component" value="Chromosome"/>
</dbReference>
<evidence type="ECO:0000313" key="7">
    <source>
        <dbReference type="Proteomes" id="UP000002318"/>
    </source>
</evidence>
<organism evidence="6 7">
    <name type="scientific">Sediminispirochaeta smaragdinae (strain DSM 11293 / JCM 15392 / SEBR 4228)</name>
    <name type="common">Spirochaeta smaragdinae</name>
    <dbReference type="NCBI Taxonomy" id="573413"/>
    <lineage>
        <taxon>Bacteria</taxon>
        <taxon>Pseudomonadati</taxon>
        <taxon>Spirochaetota</taxon>
        <taxon>Spirochaetia</taxon>
        <taxon>Spirochaetales</taxon>
        <taxon>Spirochaetaceae</taxon>
        <taxon>Sediminispirochaeta</taxon>
    </lineage>
</organism>
<comment type="similarity">
    <text evidence="2 4">Belongs to the MoeA family.</text>
</comment>
<dbReference type="OrthoDB" id="9804758at2"/>
<dbReference type="Gene3D" id="2.170.190.11">
    <property type="entry name" value="Molybdopterin biosynthesis moea protein, domain 3"/>
    <property type="match status" value="1"/>
</dbReference>
<dbReference type="InterPro" id="IPR036688">
    <property type="entry name" value="MoeA_C_domain_IV_sf"/>
</dbReference>
<dbReference type="InterPro" id="IPR005110">
    <property type="entry name" value="MoeA_linker/N"/>
</dbReference>
<dbReference type="Gene3D" id="3.90.105.10">
    <property type="entry name" value="Molybdopterin biosynthesis moea protein, domain 2"/>
    <property type="match status" value="1"/>
</dbReference>
<gene>
    <name evidence="6" type="ordered locus">Spirs_3611</name>
</gene>
<keyword evidence="4" id="KW-0460">Magnesium</keyword>
<evidence type="ECO:0000256" key="1">
    <source>
        <dbReference type="ARBA" id="ARBA00002901"/>
    </source>
</evidence>
<dbReference type="AlphaFoldDB" id="E1R7J4"/>
<dbReference type="PANTHER" id="PTHR10192:SF5">
    <property type="entry name" value="GEPHYRIN"/>
    <property type="match status" value="1"/>
</dbReference>
<dbReference type="InterPro" id="IPR036135">
    <property type="entry name" value="MoeA_linker/N_sf"/>
</dbReference>
<evidence type="ECO:0000259" key="5">
    <source>
        <dbReference type="SMART" id="SM00852"/>
    </source>
</evidence>
<accession>E1R7J4</accession>
<dbReference type="UniPathway" id="UPA00344"/>
<dbReference type="GO" id="GO:0046872">
    <property type="term" value="F:metal ion binding"/>
    <property type="evidence" value="ECO:0007669"/>
    <property type="project" value="UniProtKB-UniRule"/>
</dbReference>
<evidence type="ECO:0000313" key="6">
    <source>
        <dbReference type="EMBL" id="ADK82699.1"/>
    </source>
</evidence>
<dbReference type="Gene3D" id="3.40.980.10">
    <property type="entry name" value="MoaB/Mog-like domain"/>
    <property type="match status" value="1"/>
</dbReference>
<comment type="catalytic activity">
    <reaction evidence="3">
        <text>adenylyl-molybdopterin + molybdate = Mo-molybdopterin + AMP + H(+)</text>
        <dbReference type="Rhea" id="RHEA:35047"/>
        <dbReference type="ChEBI" id="CHEBI:15378"/>
        <dbReference type="ChEBI" id="CHEBI:36264"/>
        <dbReference type="ChEBI" id="CHEBI:62727"/>
        <dbReference type="ChEBI" id="CHEBI:71302"/>
        <dbReference type="ChEBI" id="CHEBI:456215"/>
        <dbReference type="EC" id="2.10.1.1"/>
    </reaction>
</comment>
<dbReference type="SUPFAM" id="SSF53218">
    <property type="entry name" value="Molybdenum cofactor biosynthesis proteins"/>
    <property type="match status" value="1"/>
</dbReference>
<reference evidence="6 7" key="1">
    <citation type="journal article" date="2010" name="Stand. Genomic Sci.">
        <title>Complete genome sequence of Spirochaeta smaragdinae type strain (SEBR 4228).</title>
        <authorList>
            <person name="Mavromatis K."/>
            <person name="Yasawong M."/>
            <person name="Chertkov O."/>
            <person name="Lapidus A."/>
            <person name="Lucas S."/>
            <person name="Nolan M."/>
            <person name="Del Rio T.G."/>
            <person name="Tice H."/>
            <person name="Cheng J.F."/>
            <person name="Pitluck S."/>
            <person name="Liolios K."/>
            <person name="Ivanova N."/>
            <person name="Tapia R."/>
            <person name="Han C."/>
            <person name="Bruce D."/>
            <person name="Goodwin L."/>
            <person name="Pati A."/>
            <person name="Chen A."/>
            <person name="Palaniappan K."/>
            <person name="Land M."/>
            <person name="Hauser L."/>
            <person name="Chang Y.J."/>
            <person name="Jeffries C.D."/>
            <person name="Detter J.C."/>
            <person name="Rohde M."/>
            <person name="Brambilla E."/>
            <person name="Spring S."/>
            <person name="Goker M."/>
            <person name="Sikorski J."/>
            <person name="Woyke T."/>
            <person name="Bristow J."/>
            <person name="Eisen J.A."/>
            <person name="Markowitz V."/>
            <person name="Hugenholtz P."/>
            <person name="Klenk H.P."/>
            <person name="Kyrpides N.C."/>
        </authorList>
    </citation>
    <scope>NUCLEOTIDE SEQUENCE [LARGE SCALE GENOMIC DNA]</scope>
    <source>
        <strain evidence="7">DSM 11293 / JCM 15392 / SEBR 4228</strain>
    </source>
</reference>
<dbReference type="CDD" id="cd00887">
    <property type="entry name" value="MoeA"/>
    <property type="match status" value="1"/>
</dbReference>
<evidence type="ECO:0000256" key="4">
    <source>
        <dbReference type="RuleBase" id="RU365090"/>
    </source>
</evidence>
<dbReference type="KEGG" id="ssm:Spirs_3611"/>
<dbReference type="GO" id="GO:0006777">
    <property type="term" value="P:Mo-molybdopterin cofactor biosynthetic process"/>
    <property type="evidence" value="ECO:0007669"/>
    <property type="project" value="UniProtKB-UniRule"/>
</dbReference>
<dbReference type="Gene3D" id="2.40.340.10">
    <property type="entry name" value="MoeA, C-terminal, domain IV"/>
    <property type="match status" value="1"/>
</dbReference>
<dbReference type="InterPro" id="IPR036425">
    <property type="entry name" value="MoaB/Mog-like_dom_sf"/>
</dbReference>
<evidence type="ECO:0000256" key="3">
    <source>
        <dbReference type="ARBA" id="ARBA00047317"/>
    </source>
</evidence>
<dbReference type="PANTHER" id="PTHR10192">
    <property type="entry name" value="MOLYBDOPTERIN BIOSYNTHESIS PROTEIN"/>
    <property type="match status" value="1"/>
</dbReference>
<dbReference type="Pfam" id="PF00994">
    <property type="entry name" value="MoCF_biosynth"/>
    <property type="match status" value="1"/>
</dbReference>
<proteinExistence type="inferred from homology"/>
<keyword evidence="4" id="KW-0479">Metal-binding</keyword>
<evidence type="ECO:0000256" key="2">
    <source>
        <dbReference type="ARBA" id="ARBA00010763"/>
    </source>
</evidence>
<sequence length="402" mass="44443">MSMTGSARMNMPRLEALEEIGKHIKYRPIEEIVPLPDAVKRVAARDIVSRLNVPDVKCSRWDGICFSWQHYLDSGRDVSSWQAEVDYIFSNTGIPVFQQAFDTMVMIEKTTFHENQLISIDQKDVVQGQQMIPVGERMAIGEIIVAKGTLITPSHLNLLATGGVIQVPVLKKPIVALLPSGNELVSCYNTPAPGQTIESNTFSMAAKVRQWGGKELLFPIARDEHAVLRSRLKEAAAKADIVVICGGSGRGRFDLLQEAASDVGELYFSSVEHGPGKRTCFSLIDGTPVFGLVGPPGGEEMTFDFYVRPALLACLGQPYRVTEVQAVLDEDIAPHHRTDFIYTIGLYRVPGEKLLHARPLPHSRLDRSIAEHNGYLFVHQKGPGHKKGETVMVELRTGHENI</sequence>
<dbReference type="SUPFAM" id="SSF63882">
    <property type="entry name" value="MoeA N-terminal region -like"/>
    <property type="match status" value="1"/>
</dbReference>
<keyword evidence="7" id="KW-1185">Reference proteome</keyword>